<gene>
    <name evidence="1" type="ORF">FMOSSE_LOCUS5351</name>
</gene>
<dbReference type="AlphaFoldDB" id="A0A9N9FEL5"/>
<name>A0A9N9FEL5_FUNMO</name>
<evidence type="ECO:0000313" key="1">
    <source>
        <dbReference type="EMBL" id="CAG8527676.1"/>
    </source>
</evidence>
<protein>
    <submittedName>
        <fullName evidence="1">15506_t:CDS:1</fullName>
    </submittedName>
</protein>
<accession>A0A9N9FEL5</accession>
<comment type="caution">
    <text evidence="1">The sequence shown here is derived from an EMBL/GenBank/DDBJ whole genome shotgun (WGS) entry which is preliminary data.</text>
</comment>
<dbReference type="Proteomes" id="UP000789375">
    <property type="component" value="Unassembled WGS sequence"/>
</dbReference>
<evidence type="ECO:0000313" key="2">
    <source>
        <dbReference type="Proteomes" id="UP000789375"/>
    </source>
</evidence>
<reference evidence="1" key="1">
    <citation type="submission" date="2021-06" db="EMBL/GenBank/DDBJ databases">
        <authorList>
            <person name="Kallberg Y."/>
            <person name="Tangrot J."/>
            <person name="Rosling A."/>
        </authorList>
    </citation>
    <scope>NUCLEOTIDE SEQUENCE</scope>
    <source>
        <strain evidence="1">87-6 pot B 2015</strain>
    </source>
</reference>
<organism evidence="1 2">
    <name type="scientific">Funneliformis mosseae</name>
    <name type="common">Endomycorrhizal fungus</name>
    <name type="synonym">Glomus mosseae</name>
    <dbReference type="NCBI Taxonomy" id="27381"/>
    <lineage>
        <taxon>Eukaryota</taxon>
        <taxon>Fungi</taxon>
        <taxon>Fungi incertae sedis</taxon>
        <taxon>Mucoromycota</taxon>
        <taxon>Glomeromycotina</taxon>
        <taxon>Glomeromycetes</taxon>
        <taxon>Glomerales</taxon>
        <taxon>Glomeraceae</taxon>
        <taxon>Funneliformis</taxon>
    </lineage>
</organism>
<proteinExistence type="predicted"/>
<keyword evidence="2" id="KW-1185">Reference proteome</keyword>
<sequence length="278" mass="31701">MLTRRFSRQDRTENGLGEIYSWVSAQRRNEGYSITLRARMPRSGGLPEPHRKKIFSDSLDLSITMRDILHSFFKSNASSPDQDLHKIFILGVQSWGIAKGQKFVDMESYPPFYMQQIKLEFIEKIERKKIDKNMPTLRLGAVLGKITETPISKKSQILEHDFPFIPECRGYKFISPKAGKVLVKDDEINVILEKEKNSIMNQVNGLGLYNEKGEVVKSLWDGSSLFDEDGKVTIKVKLEVPSDTQLPAKFMLKTSSKIGEALACKKLSGNFTIKEHKK</sequence>
<dbReference type="EMBL" id="CAJVPP010001003">
    <property type="protein sequence ID" value="CAG8527676.1"/>
    <property type="molecule type" value="Genomic_DNA"/>
</dbReference>